<dbReference type="InterPro" id="IPR050055">
    <property type="entry name" value="EF-Tu_GTPase"/>
</dbReference>
<dbReference type="GO" id="GO:0003746">
    <property type="term" value="F:translation elongation factor activity"/>
    <property type="evidence" value="ECO:0007669"/>
    <property type="project" value="TreeGrafter"/>
</dbReference>
<dbReference type="SUPFAM" id="SSF52540">
    <property type="entry name" value="P-loop containing nucleoside triphosphate hydrolases"/>
    <property type="match status" value="1"/>
</dbReference>
<keyword evidence="10" id="KW-1185">Reference proteome</keyword>
<comment type="function">
    <text evidence="7">Promotes degradation of target mRNA species. Plays a role in the regulation of circadian mRNA stability. Binds GTP and has GTPase activity.</text>
</comment>
<evidence type="ECO:0000256" key="3">
    <source>
        <dbReference type="ARBA" id="ARBA00015364"/>
    </source>
</evidence>
<evidence type="ECO:0000313" key="11">
    <source>
        <dbReference type="WBParaSite" id="maker-uti_cns_0003918-snap-gene-0.4-mRNA-1"/>
    </source>
</evidence>
<dbReference type="InterPro" id="IPR009001">
    <property type="entry name" value="Transl_elong_EF1A/Init_IF2_C"/>
</dbReference>
<accession>A0A1I8H163</accession>
<keyword evidence="4" id="KW-0963">Cytoplasm</keyword>
<protein>
    <recommendedName>
        <fullName evidence="3">GTP-binding protein 1</fullName>
    </recommendedName>
</protein>
<feature type="compositionally biased region" description="Low complexity" evidence="8">
    <location>
        <begin position="491"/>
        <end position="509"/>
    </location>
</feature>
<dbReference type="InterPro" id="IPR000795">
    <property type="entry name" value="T_Tr_GTP-bd_dom"/>
</dbReference>
<dbReference type="Pfam" id="PF03144">
    <property type="entry name" value="GTP_EFTU_D2"/>
    <property type="match status" value="1"/>
</dbReference>
<dbReference type="CDD" id="cd03694">
    <property type="entry name" value="GTPBP_II"/>
    <property type="match status" value="1"/>
</dbReference>
<evidence type="ECO:0000313" key="10">
    <source>
        <dbReference type="Proteomes" id="UP000095280"/>
    </source>
</evidence>
<dbReference type="CDD" id="cd04165">
    <property type="entry name" value="GTPBP1_like"/>
    <property type="match status" value="1"/>
</dbReference>
<dbReference type="SUPFAM" id="SSF50465">
    <property type="entry name" value="EF-Tu/eEF-1alpha/eIF2-gamma C-terminal domain"/>
    <property type="match status" value="1"/>
</dbReference>
<dbReference type="Pfam" id="PF00009">
    <property type="entry name" value="GTP_EFTU"/>
    <property type="match status" value="1"/>
</dbReference>
<organism evidence="10 11">
    <name type="scientific">Macrostomum lignano</name>
    <dbReference type="NCBI Taxonomy" id="282301"/>
    <lineage>
        <taxon>Eukaryota</taxon>
        <taxon>Metazoa</taxon>
        <taxon>Spiralia</taxon>
        <taxon>Lophotrochozoa</taxon>
        <taxon>Platyhelminthes</taxon>
        <taxon>Rhabditophora</taxon>
        <taxon>Macrostomorpha</taxon>
        <taxon>Macrostomida</taxon>
        <taxon>Macrostomidae</taxon>
        <taxon>Macrostomum</taxon>
    </lineage>
</organism>
<evidence type="ECO:0000256" key="4">
    <source>
        <dbReference type="ARBA" id="ARBA00022490"/>
    </source>
</evidence>
<evidence type="ECO:0000256" key="5">
    <source>
        <dbReference type="ARBA" id="ARBA00022741"/>
    </source>
</evidence>
<dbReference type="AlphaFoldDB" id="A0A1I8H163"/>
<dbReference type="FunFam" id="2.40.30.10:FF:000014">
    <property type="entry name" value="Probable GTP-binding protein 1"/>
    <property type="match status" value="1"/>
</dbReference>
<reference evidence="11" key="1">
    <citation type="submission" date="2016-11" db="UniProtKB">
        <authorList>
            <consortium name="WormBaseParasite"/>
        </authorList>
    </citation>
    <scope>IDENTIFICATION</scope>
</reference>
<dbReference type="Proteomes" id="UP000095280">
    <property type="component" value="Unplaced"/>
</dbReference>
<evidence type="ECO:0000256" key="7">
    <source>
        <dbReference type="ARBA" id="ARBA00025630"/>
    </source>
</evidence>
<name>A0A1I8H163_9PLAT</name>
<dbReference type="PANTHER" id="PTHR43721">
    <property type="entry name" value="ELONGATION FACTOR TU-RELATED"/>
    <property type="match status" value="1"/>
</dbReference>
<comment type="subcellular location">
    <subcellularLocation>
        <location evidence="1">Cytoplasm</location>
    </subcellularLocation>
</comment>
<dbReference type="InterPro" id="IPR004161">
    <property type="entry name" value="EFTu-like_2"/>
</dbReference>
<dbReference type="InterPro" id="IPR027417">
    <property type="entry name" value="P-loop_NTPase"/>
</dbReference>
<keyword evidence="6" id="KW-0342">GTP-binding</keyword>
<evidence type="ECO:0000256" key="8">
    <source>
        <dbReference type="SAM" id="MobiDB-lite"/>
    </source>
</evidence>
<dbReference type="PROSITE" id="PS51722">
    <property type="entry name" value="G_TR_2"/>
    <property type="match status" value="1"/>
</dbReference>
<keyword evidence="5" id="KW-0547">Nucleotide-binding</keyword>
<proteinExistence type="inferred from homology"/>
<dbReference type="GO" id="GO:0005737">
    <property type="term" value="C:cytoplasm"/>
    <property type="evidence" value="ECO:0007669"/>
    <property type="project" value="UniProtKB-SubCell"/>
</dbReference>
<dbReference type="PANTHER" id="PTHR43721:SF9">
    <property type="entry name" value="GTP-BINDING PROTEIN 1"/>
    <property type="match status" value="1"/>
</dbReference>
<dbReference type="CDD" id="cd03708">
    <property type="entry name" value="GTPBP_III"/>
    <property type="match status" value="1"/>
</dbReference>
<dbReference type="SUPFAM" id="SSF50447">
    <property type="entry name" value="Translation proteins"/>
    <property type="match status" value="1"/>
</dbReference>
<dbReference type="GO" id="GO:0003924">
    <property type="term" value="F:GTPase activity"/>
    <property type="evidence" value="ECO:0007669"/>
    <property type="project" value="InterPro"/>
</dbReference>
<sequence length="509" mass="55175">MAHLVDEPMIANDAQSAASSGQFDGVSLSRKLAYVSPSHTEFEQLCVNLSKRMGQGVQEAIVELGSGEAEEPGLTADEMSASVATVQSMAVQLGADCSVLQRQQLPASGLHTAKLLIRRKPANGDFMEVRVAVVGNVDAGKSTLLGVLTHGELDNGRGFARQKLFRHKHEAESGRTSSVGNDILGFNSKGEVVNAPTHGQLDWQRVCERSAKVVTFIDLAGHERYLKTTVFGMTGHSPDFAMLMIGSNAGVIGMTKEHLGLALALNVPVFVVVTKIDMCPPNVLDETLRLLQKILRSSGCRKIPVMGVGTVVSGTCNKGIIRVNDVLLLGPDPLGKFQSIPIKSIHRKRLPVMEVVGSQTASFSLKKIKRSQIRKGMVLVSPLLEPTACWEFEADVLILHHPTTISVRYQAMVHVGPIRQTATIVQMSKEHLRTGDKASVRFRFIKNPEYIKIGTRLVFREGKTKAVGTVTVAHPHSSCVAQNPRQRNGKKPSPFQQQHHHSAASAAKA</sequence>
<evidence type="ECO:0000256" key="6">
    <source>
        <dbReference type="ARBA" id="ARBA00023134"/>
    </source>
</evidence>
<dbReference type="Gene3D" id="3.40.50.300">
    <property type="entry name" value="P-loop containing nucleotide triphosphate hydrolases"/>
    <property type="match status" value="1"/>
</dbReference>
<feature type="region of interest" description="Disordered" evidence="8">
    <location>
        <begin position="476"/>
        <end position="509"/>
    </location>
</feature>
<dbReference type="GO" id="GO:0005525">
    <property type="term" value="F:GTP binding"/>
    <property type="evidence" value="ECO:0007669"/>
    <property type="project" value="UniProtKB-KW"/>
</dbReference>
<evidence type="ECO:0000259" key="9">
    <source>
        <dbReference type="PROSITE" id="PS51722"/>
    </source>
</evidence>
<evidence type="ECO:0000256" key="2">
    <source>
        <dbReference type="ARBA" id="ARBA00007249"/>
    </source>
</evidence>
<comment type="similarity">
    <text evidence="2">Belongs to the TRAFAC class translation factor GTPase superfamily. Classic translation factor GTPase family. EF-Tu/EF-1A subfamily.</text>
</comment>
<dbReference type="Gene3D" id="2.40.30.10">
    <property type="entry name" value="Translation factors"/>
    <property type="match status" value="2"/>
</dbReference>
<dbReference type="FunFam" id="3.40.50.300:FF:000091">
    <property type="entry name" value="Probable GTP-binding protein 1"/>
    <property type="match status" value="1"/>
</dbReference>
<dbReference type="InterPro" id="IPR009000">
    <property type="entry name" value="Transl_B-barrel_sf"/>
</dbReference>
<evidence type="ECO:0000256" key="1">
    <source>
        <dbReference type="ARBA" id="ARBA00004496"/>
    </source>
</evidence>
<dbReference type="FunFam" id="2.40.30.10:FF:000028">
    <property type="entry name" value="GTP-binding protein 1,-like"/>
    <property type="match status" value="1"/>
</dbReference>
<feature type="domain" description="Tr-type G" evidence="9">
    <location>
        <begin position="126"/>
        <end position="334"/>
    </location>
</feature>
<dbReference type="WBParaSite" id="maker-uti_cns_0003918-snap-gene-0.4-mRNA-1">
    <property type="protein sequence ID" value="maker-uti_cns_0003918-snap-gene-0.4-mRNA-1"/>
    <property type="gene ID" value="maker-uti_cns_0003918-snap-gene-0.4"/>
</dbReference>
<dbReference type="InterPro" id="IPR035531">
    <property type="entry name" value="GTPBP1-like"/>
</dbReference>